<dbReference type="AlphaFoldDB" id="A0A9P6H5J0"/>
<reference evidence="2" key="1">
    <citation type="journal article" date="2020" name="Nat. Commun.">
        <title>Large-scale genome sequencing of mycorrhizal fungi provides insights into the early evolution of symbiotic traits.</title>
        <authorList>
            <person name="Miyauchi S."/>
            <person name="Kiss E."/>
            <person name="Kuo A."/>
            <person name="Drula E."/>
            <person name="Kohler A."/>
            <person name="Sanchez-Garcia M."/>
            <person name="Morin E."/>
            <person name="Andreopoulos B."/>
            <person name="Barry K.W."/>
            <person name="Bonito G."/>
            <person name="Buee M."/>
            <person name="Carver A."/>
            <person name="Chen C."/>
            <person name="Cichocki N."/>
            <person name="Clum A."/>
            <person name="Culley D."/>
            <person name="Crous P.W."/>
            <person name="Fauchery L."/>
            <person name="Girlanda M."/>
            <person name="Hayes R.D."/>
            <person name="Keri Z."/>
            <person name="LaButti K."/>
            <person name="Lipzen A."/>
            <person name="Lombard V."/>
            <person name="Magnuson J."/>
            <person name="Maillard F."/>
            <person name="Murat C."/>
            <person name="Nolan M."/>
            <person name="Ohm R.A."/>
            <person name="Pangilinan J."/>
            <person name="Pereira M.F."/>
            <person name="Perotto S."/>
            <person name="Peter M."/>
            <person name="Pfister S."/>
            <person name="Riley R."/>
            <person name="Sitrit Y."/>
            <person name="Stielow J.B."/>
            <person name="Szollosi G."/>
            <person name="Zifcakova L."/>
            <person name="Stursova M."/>
            <person name="Spatafora J.W."/>
            <person name="Tedersoo L."/>
            <person name="Vaario L.M."/>
            <person name="Yamada A."/>
            <person name="Yan M."/>
            <person name="Wang P."/>
            <person name="Xu J."/>
            <person name="Bruns T."/>
            <person name="Baldrian P."/>
            <person name="Vilgalys R."/>
            <person name="Dunand C."/>
            <person name="Henrissat B."/>
            <person name="Grigoriev I.V."/>
            <person name="Hibbett D."/>
            <person name="Nagy L.G."/>
            <person name="Martin F.M."/>
        </authorList>
    </citation>
    <scope>NUCLEOTIDE SEQUENCE</scope>
    <source>
        <strain evidence="2">UH-Tt-Lm1</strain>
    </source>
</reference>
<name>A0A9P6H5J0_9AGAM</name>
<evidence type="ECO:0000256" key="1">
    <source>
        <dbReference type="SAM" id="MobiDB-lite"/>
    </source>
</evidence>
<evidence type="ECO:0000313" key="2">
    <source>
        <dbReference type="EMBL" id="KAF9779866.1"/>
    </source>
</evidence>
<protein>
    <submittedName>
        <fullName evidence="2">Uncharacterized protein</fullName>
    </submittedName>
</protein>
<evidence type="ECO:0000313" key="3">
    <source>
        <dbReference type="Proteomes" id="UP000736335"/>
    </source>
</evidence>
<reference evidence="2" key="2">
    <citation type="submission" date="2020-11" db="EMBL/GenBank/DDBJ databases">
        <authorList>
            <consortium name="DOE Joint Genome Institute"/>
            <person name="Kuo A."/>
            <person name="Miyauchi S."/>
            <person name="Kiss E."/>
            <person name="Drula E."/>
            <person name="Kohler A."/>
            <person name="Sanchez-Garcia M."/>
            <person name="Andreopoulos B."/>
            <person name="Barry K.W."/>
            <person name="Bonito G."/>
            <person name="Buee M."/>
            <person name="Carver A."/>
            <person name="Chen C."/>
            <person name="Cichocki N."/>
            <person name="Clum A."/>
            <person name="Culley D."/>
            <person name="Crous P.W."/>
            <person name="Fauchery L."/>
            <person name="Girlanda M."/>
            <person name="Hayes R."/>
            <person name="Keri Z."/>
            <person name="Labutti K."/>
            <person name="Lipzen A."/>
            <person name="Lombard V."/>
            <person name="Magnuson J."/>
            <person name="Maillard F."/>
            <person name="Morin E."/>
            <person name="Murat C."/>
            <person name="Nolan M."/>
            <person name="Ohm R."/>
            <person name="Pangilinan J."/>
            <person name="Pereira M."/>
            <person name="Perotto S."/>
            <person name="Peter M."/>
            <person name="Riley R."/>
            <person name="Sitrit Y."/>
            <person name="Stielow B."/>
            <person name="Szollosi G."/>
            <person name="Zifcakova L."/>
            <person name="Stursova M."/>
            <person name="Spatafora J.W."/>
            <person name="Tedersoo L."/>
            <person name="Vaario L.-M."/>
            <person name="Yamada A."/>
            <person name="Yan M."/>
            <person name="Wang P."/>
            <person name="Xu J."/>
            <person name="Bruns T."/>
            <person name="Baldrian P."/>
            <person name="Vilgalys R."/>
            <person name="Henrissat B."/>
            <person name="Grigoriev I.V."/>
            <person name="Hibbett D."/>
            <person name="Nagy L.G."/>
            <person name="Martin F.M."/>
        </authorList>
    </citation>
    <scope>NUCLEOTIDE SEQUENCE</scope>
    <source>
        <strain evidence="2">UH-Tt-Lm1</strain>
    </source>
</reference>
<organism evidence="2 3">
    <name type="scientific">Thelephora terrestris</name>
    <dbReference type="NCBI Taxonomy" id="56493"/>
    <lineage>
        <taxon>Eukaryota</taxon>
        <taxon>Fungi</taxon>
        <taxon>Dikarya</taxon>
        <taxon>Basidiomycota</taxon>
        <taxon>Agaricomycotina</taxon>
        <taxon>Agaricomycetes</taxon>
        <taxon>Thelephorales</taxon>
        <taxon>Thelephoraceae</taxon>
        <taxon>Thelephora</taxon>
    </lineage>
</organism>
<feature type="region of interest" description="Disordered" evidence="1">
    <location>
        <begin position="20"/>
        <end position="64"/>
    </location>
</feature>
<proteinExistence type="predicted"/>
<keyword evidence="3" id="KW-1185">Reference proteome</keyword>
<accession>A0A9P6H5J0</accession>
<feature type="region of interest" description="Disordered" evidence="1">
    <location>
        <begin position="117"/>
        <end position="140"/>
    </location>
</feature>
<feature type="compositionally biased region" description="Acidic residues" evidence="1">
    <location>
        <begin position="50"/>
        <end position="63"/>
    </location>
</feature>
<sequence length="140" mass="15237">MERNREERNIRLEKQMNLISVPVIPLTPPGSGGPSSSIPPLESCPSSSDGGEDLEEEPQESDDSFCTAVLPVEQGLPSADVVEVGGSESSGQVWIQSSLWSPKRRRWQSEGLVLGSEGRQGIKGNDEGEECGWKMNQREV</sequence>
<comment type="caution">
    <text evidence="2">The sequence shown here is derived from an EMBL/GenBank/DDBJ whole genome shotgun (WGS) entry which is preliminary data.</text>
</comment>
<dbReference type="EMBL" id="WIUZ02000018">
    <property type="protein sequence ID" value="KAF9779866.1"/>
    <property type="molecule type" value="Genomic_DNA"/>
</dbReference>
<gene>
    <name evidence="2" type="ORF">BJ322DRAFT_1024280</name>
</gene>
<dbReference type="Proteomes" id="UP000736335">
    <property type="component" value="Unassembled WGS sequence"/>
</dbReference>